<evidence type="ECO:0000313" key="2">
    <source>
        <dbReference type="Proteomes" id="UP001162972"/>
    </source>
</evidence>
<protein>
    <submittedName>
        <fullName evidence="1">Uncharacterized protein</fullName>
    </submittedName>
</protein>
<name>A0AAD6P3F3_9ROSI</name>
<dbReference type="EMBL" id="JAPFFJ010000012">
    <property type="protein sequence ID" value="KAJ6414703.1"/>
    <property type="molecule type" value="Genomic_DNA"/>
</dbReference>
<keyword evidence="2" id="KW-1185">Reference proteome</keyword>
<comment type="caution">
    <text evidence="1">The sequence shown here is derived from an EMBL/GenBank/DDBJ whole genome shotgun (WGS) entry which is preliminary data.</text>
</comment>
<dbReference type="AlphaFoldDB" id="A0AAD6P3F3"/>
<proteinExistence type="predicted"/>
<dbReference type="Proteomes" id="UP001162972">
    <property type="component" value="Chromosome 3"/>
</dbReference>
<accession>A0AAD6P3F3</accession>
<reference evidence="1 2" key="1">
    <citation type="journal article" date="2023" name="Int. J. Mol. Sci.">
        <title>De Novo Assembly and Annotation of 11 Diverse Shrub Willow (Salix) Genomes Reveals Novel Gene Organization in Sex-Linked Regions.</title>
        <authorList>
            <person name="Hyden B."/>
            <person name="Feng K."/>
            <person name="Yates T.B."/>
            <person name="Jawdy S."/>
            <person name="Cereghino C."/>
            <person name="Smart L.B."/>
            <person name="Muchero W."/>
        </authorList>
    </citation>
    <scope>NUCLEOTIDE SEQUENCE [LARGE SCALE GENOMIC DNA]</scope>
    <source>
        <tissue evidence="1">Shoot tip</tissue>
    </source>
</reference>
<evidence type="ECO:0000313" key="1">
    <source>
        <dbReference type="EMBL" id="KAJ6414703.1"/>
    </source>
</evidence>
<gene>
    <name evidence="1" type="ORF">OIU84_003666</name>
</gene>
<organism evidence="1 2">
    <name type="scientific">Salix udensis</name>
    <dbReference type="NCBI Taxonomy" id="889485"/>
    <lineage>
        <taxon>Eukaryota</taxon>
        <taxon>Viridiplantae</taxon>
        <taxon>Streptophyta</taxon>
        <taxon>Embryophyta</taxon>
        <taxon>Tracheophyta</taxon>
        <taxon>Spermatophyta</taxon>
        <taxon>Magnoliopsida</taxon>
        <taxon>eudicotyledons</taxon>
        <taxon>Gunneridae</taxon>
        <taxon>Pentapetalae</taxon>
        <taxon>rosids</taxon>
        <taxon>fabids</taxon>
        <taxon>Malpighiales</taxon>
        <taxon>Salicaceae</taxon>
        <taxon>Saliceae</taxon>
        <taxon>Salix</taxon>
    </lineage>
</organism>
<sequence length="67" mass="7649">MSDGVKPGVGLWKLGTKLRETLRVKQGVPFLTNRAEAEKCSDWESSNNSLKQVFWEFFPNLLLHNLS</sequence>